<dbReference type="Pfam" id="PF00211">
    <property type="entry name" value="Guanylate_cyc"/>
    <property type="match status" value="1"/>
</dbReference>
<organism evidence="4 5">
    <name type="scientific">Taishania pollutisoli</name>
    <dbReference type="NCBI Taxonomy" id="2766479"/>
    <lineage>
        <taxon>Bacteria</taxon>
        <taxon>Pseudomonadati</taxon>
        <taxon>Bacteroidota</taxon>
        <taxon>Flavobacteriia</taxon>
        <taxon>Flavobacteriales</taxon>
        <taxon>Crocinitomicaceae</taxon>
        <taxon>Taishania</taxon>
    </lineage>
</organism>
<name>A0A8J6U2U5_9FLAO</name>
<dbReference type="InterPro" id="IPR015943">
    <property type="entry name" value="WD40/YVTN_repeat-like_dom_sf"/>
</dbReference>
<dbReference type="InterPro" id="IPR003607">
    <property type="entry name" value="HD/PDEase_dom"/>
</dbReference>
<proteinExistence type="predicted"/>
<feature type="coiled-coil region" evidence="1">
    <location>
        <begin position="836"/>
        <end position="873"/>
    </location>
</feature>
<dbReference type="Gene3D" id="2.130.10.10">
    <property type="entry name" value="YVTN repeat-like/Quinoprotein amine dehydrogenase"/>
    <property type="match status" value="3"/>
</dbReference>
<keyword evidence="2" id="KW-0812">Transmembrane</keyword>
<dbReference type="PROSITE" id="PS50125">
    <property type="entry name" value="GUANYLATE_CYCLASE_2"/>
    <property type="match status" value="1"/>
</dbReference>
<evidence type="ECO:0000313" key="4">
    <source>
        <dbReference type="EMBL" id="MBC9813750.1"/>
    </source>
</evidence>
<dbReference type="SUPFAM" id="SSF55073">
    <property type="entry name" value="Nucleotide cyclase"/>
    <property type="match status" value="1"/>
</dbReference>
<dbReference type="PANTHER" id="PTHR45655:SF13">
    <property type="entry name" value="SOLUBLE GUANYLATE CYCLASE GCY-32-RELATED"/>
    <property type="match status" value="1"/>
</dbReference>
<accession>A0A8J6U2U5</accession>
<dbReference type="Gene3D" id="1.10.3210.10">
    <property type="entry name" value="Hypothetical protein af1432"/>
    <property type="match status" value="1"/>
</dbReference>
<keyword evidence="2" id="KW-1133">Transmembrane helix</keyword>
<dbReference type="Proteomes" id="UP000652681">
    <property type="component" value="Unassembled WGS sequence"/>
</dbReference>
<dbReference type="RefSeq" id="WP_163492882.1">
    <property type="nucleotide sequence ID" value="NZ_JACVEL010000014.1"/>
</dbReference>
<keyword evidence="1" id="KW-0175">Coiled coil</keyword>
<dbReference type="SMART" id="SM00471">
    <property type="entry name" value="HDc"/>
    <property type="match status" value="1"/>
</dbReference>
<reference evidence="4" key="1">
    <citation type="submission" date="2020-09" db="EMBL/GenBank/DDBJ databases">
        <title>Taishania pollutisoli gen. nov., sp. nov., Isolated from Tetrabromobisphenol A-Contaminated Soil.</title>
        <authorList>
            <person name="Chen Q."/>
        </authorList>
    </citation>
    <scope>NUCLEOTIDE SEQUENCE</scope>
    <source>
        <strain evidence="4">CZZ-1</strain>
    </source>
</reference>
<dbReference type="GO" id="GO:0004383">
    <property type="term" value="F:guanylate cyclase activity"/>
    <property type="evidence" value="ECO:0007669"/>
    <property type="project" value="TreeGrafter"/>
</dbReference>
<dbReference type="InterPro" id="IPR011123">
    <property type="entry name" value="Y_Y_Y"/>
</dbReference>
<dbReference type="Gene3D" id="3.30.70.1230">
    <property type="entry name" value="Nucleotide cyclase"/>
    <property type="match status" value="1"/>
</dbReference>
<dbReference type="SUPFAM" id="SSF63829">
    <property type="entry name" value="Calcium-dependent phosphotriesterase"/>
    <property type="match status" value="2"/>
</dbReference>
<dbReference type="SUPFAM" id="SSF101898">
    <property type="entry name" value="NHL repeat"/>
    <property type="match status" value="1"/>
</dbReference>
<dbReference type="PANTHER" id="PTHR45655">
    <property type="entry name" value="GUANYLATE CYCLASE SOLUBLE SUBUNIT BETA-2"/>
    <property type="match status" value="1"/>
</dbReference>
<evidence type="ECO:0000256" key="1">
    <source>
        <dbReference type="SAM" id="Coils"/>
    </source>
</evidence>
<dbReference type="Gene3D" id="2.60.40.10">
    <property type="entry name" value="Immunoglobulins"/>
    <property type="match status" value="1"/>
</dbReference>
<evidence type="ECO:0000259" key="3">
    <source>
        <dbReference type="PROSITE" id="PS50125"/>
    </source>
</evidence>
<comment type="caution">
    <text evidence="4">The sequence shown here is derived from an EMBL/GenBank/DDBJ whole genome shotgun (WGS) entry which is preliminary data.</text>
</comment>
<dbReference type="InterPro" id="IPR013783">
    <property type="entry name" value="Ig-like_fold"/>
</dbReference>
<keyword evidence="2" id="KW-0472">Membrane</keyword>
<evidence type="ECO:0000313" key="5">
    <source>
        <dbReference type="Proteomes" id="UP000652681"/>
    </source>
</evidence>
<dbReference type="SMART" id="SM00044">
    <property type="entry name" value="CYCc"/>
    <property type="match status" value="1"/>
</dbReference>
<gene>
    <name evidence="4" type="ORF">H9Y05_14845</name>
</gene>
<dbReference type="InterPro" id="IPR029787">
    <property type="entry name" value="Nucleotide_cyclase"/>
</dbReference>
<feature type="transmembrane region" description="Helical" evidence="2">
    <location>
        <begin position="796"/>
        <end position="814"/>
    </location>
</feature>
<sequence>MLKLLQFLSLLICCFYYSTGIVQAQSIYEFKNYTINEGLSQSSALCFLQDDNYGLWVGTQDGLNRFDGKTFEVFTAEDTRGFGGGYIHSIIADPKGDLWIGSGNGLTHRSKKTDAFTTYNPNKEIFSIEKLAIDPEKQVIWMATSRKGMWTFDTKSKAFSPMTSIFPSRQTKNVFISREGIIFVASEDRQLEAYNPKTGQLKKVTFTSKNGSTVIVNSLDQFTEGELVIGTNQGVFKCVLSTFYTSHLFPSLDRQFGLLNISGLLKTEDNHWYITTINKGLFTIFPDGAIFNSTEDVFQKNALLNNSINTIYADKNRTIWIGTSRGISGFNPLNQGFLGISVSADLKHGLPSPSVWSIAENTTGNVLYIGTDSGVSKFDRQKREFTHYNRQNNLKNASENAESAVLDMYLITDHFFLVACLDGVYELRIQPNGSYKYSLIPFLDKDIFERHKRAYKIVHYKGNSYFFATKSGVLLIDYDKKNVREFINQPEQPQRSVLPGICRLAYKDSKNRIFFATSSGGLSVLNDTDSENLFIQPYSGNQQLSANLNSYFTSMTEVGPGEYYLGTGGDGVVYWNEKRNRAQIFGKKNGLPNNVVYASVLDNQNNIWLSTNKGLSRFDLKTKETFNFSEIHGLLSNEFNMGAGMHSRSGRLYFGGIAGLVFFDPESLTKFNFNVEIILTKFKLDNQWLTPEDDHSPLKQSISQTDELILNYRQRSFTIRFQTDNLSNTELINYKYHLEGSDDKEIEIGNSNELRFNSLSPGNYTLKLYARVGYGKWVSQPKILHIVINPPFWNTWWFWVIIGCITLLIIRFSIRKRIEHERREQVRLEMKIAERTAEIRAQNIKIEKQKEILEKQSKQLELEKEKSERLLRNVIPDSMADELLEKGEASARAFKVVSVMFTDFVGFTKIADTMNPTELVKKLDVFFRKFDEVIFNNNLERIKTIGDAYMAAGGVPVRNNTNPIDTVLAGLQIQHYIKSLQQEAIDGGENVWRLRLGINTGEVTAGIIGTKRLAYDVWGSTVNYAQRMEMLGEPDKVTITFNTYLHIEPYFECTYKGQFSAKGEGKIQMYQVERIKPELSIDGQGIYPNERFHKIVNLHHYSSINYYKAERFIMKKLEKELSEKLHYHSIEHTKDVVSAVERLALSENVTDEGLFLLKTAASYHDAGFVEQYEKNEPVGARMASEILPKYGYTQEHINYIEELIFVTSVPHKPKNLLEEIICDADLDYLGRDDFHEIADRLRKELREHGKIDSDRKWDEIQVAFLTQHTYFTKTAIRTRGPKKAENLQEIKERLLRNEYKD</sequence>
<dbReference type="EMBL" id="JACVEL010000014">
    <property type="protein sequence ID" value="MBC9813750.1"/>
    <property type="molecule type" value="Genomic_DNA"/>
</dbReference>
<dbReference type="SUPFAM" id="SSF109604">
    <property type="entry name" value="HD-domain/PDEase-like"/>
    <property type="match status" value="1"/>
</dbReference>
<keyword evidence="5" id="KW-1185">Reference proteome</keyword>
<dbReference type="GO" id="GO:0004016">
    <property type="term" value="F:adenylate cyclase activity"/>
    <property type="evidence" value="ECO:0007669"/>
    <property type="project" value="UniProtKB-ARBA"/>
</dbReference>
<dbReference type="GO" id="GO:0070482">
    <property type="term" value="P:response to oxygen levels"/>
    <property type="evidence" value="ECO:0007669"/>
    <property type="project" value="TreeGrafter"/>
</dbReference>
<dbReference type="CDD" id="cd07302">
    <property type="entry name" value="CHD"/>
    <property type="match status" value="1"/>
</dbReference>
<dbReference type="InterPro" id="IPR001054">
    <property type="entry name" value="A/G_cyclase"/>
</dbReference>
<dbReference type="Pfam" id="PF07495">
    <property type="entry name" value="Y_Y_Y"/>
    <property type="match status" value="1"/>
</dbReference>
<dbReference type="GO" id="GO:0019934">
    <property type="term" value="P:cGMP-mediated signaling"/>
    <property type="evidence" value="ECO:0007669"/>
    <property type="project" value="TreeGrafter"/>
</dbReference>
<dbReference type="Pfam" id="PF07494">
    <property type="entry name" value="Reg_prop"/>
    <property type="match status" value="3"/>
</dbReference>
<evidence type="ECO:0000256" key="2">
    <source>
        <dbReference type="SAM" id="Phobius"/>
    </source>
</evidence>
<dbReference type="GO" id="GO:0008074">
    <property type="term" value="C:guanylate cyclase complex, soluble"/>
    <property type="evidence" value="ECO:0007669"/>
    <property type="project" value="TreeGrafter"/>
</dbReference>
<dbReference type="CDD" id="cd00077">
    <property type="entry name" value="HDc"/>
    <property type="match status" value="1"/>
</dbReference>
<dbReference type="InterPro" id="IPR011110">
    <property type="entry name" value="Reg_prop"/>
</dbReference>
<feature type="domain" description="Guanylate cyclase" evidence="3">
    <location>
        <begin position="898"/>
        <end position="1029"/>
    </location>
</feature>
<protein>
    <recommendedName>
        <fullName evidence="3">Guanylate cyclase domain-containing protein</fullName>
    </recommendedName>
</protein>